<dbReference type="EMBL" id="JACIEZ010000002">
    <property type="protein sequence ID" value="MBB4064304.1"/>
    <property type="molecule type" value="Genomic_DNA"/>
</dbReference>
<accession>A0A7W6J3U7</accession>
<sequence>MRNDPGNLEETVEQPVESGHFSTPGDVLDEGVRLVAERERLLQSIDAGIEEGLADLGAGRIHSAADVRARLVTRFAS</sequence>
<protein>
    <submittedName>
        <fullName evidence="2">Antitoxin ParD1/3/4</fullName>
    </submittedName>
</protein>
<dbReference type="Gene3D" id="6.10.10.120">
    <property type="entry name" value="Antitoxin ParD1-like"/>
    <property type="match status" value="1"/>
</dbReference>
<dbReference type="Proteomes" id="UP000528286">
    <property type="component" value="Unassembled WGS sequence"/>
</dbReference>
<comment type="caution">
    <text evidence="2">The sequence shown here is derived from an EMBL/GenBank/DDBJ whole genome shotgun (WGS) entry which is preliminary data.</text>
</comment>
<feature type="region of interest" description="Disordered" evidence="1">
    <location>
        <begin position="1"/>
        <end position="24"/>
    </location>
</feature>
<evidence type="ECO:0000256" key="1">
    <source>
        <dbReference type="SAM" id="MobiDB-lite"/>
    </source>
</evidence>
<gene>
    <name evidence="2" type="ORF">GGR23_001481</name>
</gene>
<organism evidence="2 3">
    <name type="scientific">Gellertiella hungarica</name>
    <dbReference type="NCBI Taxonomy" id="1572859"/>
    <lineage>
        <taxon>Bacteria</taxon>
        <taxon>Pseudomonadati</taxon>
        <taxon>Pseudomonadota</taxon>
        <taxon>Alphaproteobacteria</taxon>
        <taxon>Hyphomicrobiales</taxon>
        <taxon>Rhizobiaceae</taxon>
        <taxon>Gellertiella</taxon>
    </lineage>
</organism>
<name>A0A7W6J3U7_9HYPH</name>
<dbReference type="InterPro" id="IPR038296">
    <property type="entry name" value="ParD_sf"/>
</dbReference>
<proteinExistence type="predicted"/>
<evidence type="ECO:0000313" key="2">
    <source>
        <dbReference type="EMBL" id="MBB4064304.1"/>
    </source>
</evidence>
<reference evidence="2 3" key="1">
    <citation type="submission" date="2020-08" db="EMBL/GenBank/DDBJ databases">
        <title>Genomic Encyclopedia of Type Strains, Phase IV (KMG-IV): sequencing the most valuable type-strain genomes for metagenomic binning, comparative biology and taxonomic classification.</title>
        <authorList>
            <person name="Goeker M."/>
        </authorList>
    </citation>
    <scope>NUCLEOTIDE SEQUENCE [LARGE SCALE GENOMIC DNA]</scope>
    <source>
        <strain evidence="2 3">DSM 29853</strain>
    </source>
</reference>
<keyword evidence="3" id="KW-1185">Reference proteome</keyword>
<dbReference type="AlphaFoldDB" id="A0A7W6J3U7"/>
<evidence type="ECO:0000313" key="3">
    <source>
        <dbReference type="Proteomes" id="UP000528286"/>
    </source>
</evidence>
<dbReference type="RefSeq" id="WP_183365536.1">
    <property type="nucleotide sequence ID" value="NZ_JACIEZ010000002.1"/>
</dbReference>